<dbReference type="STRING" id="1891926.Fuma_06147"/>
<proteinExistence type="inferred from homology"/>
<dbReference type="PROSITE" id="PS51195">
    <property type="entry name" value="Q_MOTIF"/>
    <property type="match status" value="1"/>
</dbReference>
<dbReference type="PANTHER" id="PTHR47959">
    <property type="entry name" value="ATP-DEPENDENT RNA HELICASE RHLE-RELATED"/>
    <property type="match status" value="1"/>
</dbReference>
<dbReference type="InterPro" id="IPR050079">
    <property type="entry name" value="DEAD_box_RNA_helicase"/>
</dbReference>
<dbReference type="RefSeq" id="WP_083732447.1">
    <property type="nucleotide sequence ID" value="NZ_CP017641.1"/>
</dbReference>
<sequence>MTKFEDLSLIEPIAKALREANYTTPTAIQAKTIPHALNQRDVLGCAQTGTGKTAAFALPILNALGNQNQKAVPNQPRALVLAPTRELASQIESSFAQYGQYLPLRTCVIYGGVSQHKQVRALARGMHIVVATPGRLLDLIAQGHIDLSRLSFFVLDEADRMLDMGFLPDINRIISMLPKQRQSLFFSATVAPPIVKLAKKLLKNRPIGVNVTPKKTSVAKITQEVIHTESRNKHQLLKRLLTRSVVDRAMVFTRTKRGANVVAQALRDADVAATAIHGNKSQNARERALSDLREGKITVLVATDVASRGIDIEGITHVVNFDLPREPEAYVHRIGRTGRAGREGIAIAFCTPAERSELKAIERLIGHKLPVGENGASEPTTTLQRPSNSGSHAAKKKQSRPKSDNGQTASAQPAARRSRHTRRRTRNPTAVATK</sequence>
<protein>
    <submittedName>
        <fullName evidence="12">ATP-dependent RNA helicase RhlE</fullName>
        <ecNumber evidence="12">3.6.4.13</ecNumber>
    </submittedName>
</protein>
<evidence type="ECO:0000256" key="1">
    <source>
        <dbReference type="ARBA" id="ARBA00022741"/>
    </source>
</evidence>
<accession>A0A1P8WR28</accession>
<dbReference type="EC" id="3.6.4.13" evidence="12"/>
<organism evidence="12 13">
    <name type="scientific">Fuerstiella marisgermanici</name>
    <dbReference type="NCBI Taxonomy" id="1891926"/>
    <lineage>
        <taxon>Bacteria</taxon>
        <taxon>Pseudomonadati</taxon>
        <taxon>Planctomycetota</taxon>
        <taxon>Planctomycetia</taxon>
        <taxon>Planctomycetales</taxon>
        <taxon>Planctomycetaceae</taxon>
        <taxon>Fuerstiella</taxon>
    </lineage>
</organism>
<dbReference type="CDD" id="cd18787">
    <property type="entry name" value="SF2_C_DEAD"/>
    <property type="match status" value="1"/>
</dbReference>
<feature type="compositionally biased region" description="Polar residues" evidence="8">
    <location>
        <begin position="377"/>
        <end position="391"/>
    </location>
</feature>
<evidence type="ECO:0000256" key="3">
    <source>
        <dbReference type="ARBA" id="ARBA00022806"/>
    </source>
</evidence>
<dbReference type="InterPro" id="IPR027417">
    <property type="entry name" value="P-loop_NTPase"/>
</dbReference>
<evidence type="ECO:0000256" key="5">
    <source>
        <dbReference type="ARBA" id="ARBA00038437"/>
    </source>
</evidence>
<dbReference type="SMART" id="SM00490">
    <property type="entry name" value="HELICc"/>
    <property type="match status" value="1"/>
</dbReference>
<reference evidence="12 13" key="1">
    <citation type="journal article" date="2016" name="Front. Microbiol.">
        <title>Fuerstia marisgermanicae gen. nov., sp. nov., an Unusual Member of the Phylum Planctomycetes from the German Wadden Sea.</title>
        <authorList>
            <person name="Kohn T."/>
            <person name="Heuer A."/>
            <person name="Jogler M."/>
            <person name="Vollmers J."/>
            <person name="Boedeker C."/>
            <person name="Bunk B."/>
            <person name="Rast P."/>
            <person name="Borchert D."/>
            <person name="Glockner I."/>
            <person name="Freese H.M."/>
            <person name="Klenk H.P."/>
            <person name="Overmann J."/>
            <person name="Kaster A.K."/>
            <person name="Rohde M."/>
            <person name="Wiegand S."/>
            <person name="Jogler C."/>
        </authorList>
    </citation>
    <scope>NUCLEOTIDE SEQUENCE [LARGE SCALE GENOMIC DNA]</scope>
    <source>
        <strain evidence="12 13">NH11</strain>
    </source>
</reference>
<keyword evidence="1 7" id="KW-0547">Nucleotide-binding</keyword>
<evidence type="ECO:0000256" key="4">
    <source>
        <dbReference type="ARBA" id="ARBA00022840"/>
    </source>
</evidence>
<evidence type="ECO:0000256" key="7">
    <source>
        <dbReference type="RuleBase" id="RU000492"/>
    </source>
</evidence>
<dbReference type="InterPro" id="IPR001650">
    <property type="entry name" value="Helicase_C-like"/>
</dbReference>
<keyword evidence="2 7" id="KW-0378">Hydrolase</keyword>
<comment type="similarity">
    <text evidence="5 7">Belongs to the DEAD box helicase family.</text>
</comment>
<dbReference type="PROSITE" id="PS51194">
    <property type="entry name" value="HELICASE_CTER"/>
    <property type="match status" value="1"/>
</dbReference>
<evidence type="ECO:0000313" key="13">
    <source>
        <dbReference type="Proteomes" id="UP000187735"/>
    </source>
</evidence>
<dbReference type="PANTHER" id="PTHR47959:SF13">
    <property type="entry name" value="ATP-DEPENDENT RNA HELICASE RHLE"/>
    <property type="match status" value="1"/>
</dbReference>
<dbReference type="GO" id="GO:0005524">
    <property type="term" value="F:ATP binding"/>
    <property type="evidence" value="ECO:0007669"/>
    <property type="project" value="UniProtKB-KW"/>
</dbReference>
<dbReference type="InterPro" id="IPR011545">
    <property type="entry name" value="DEAD/DEAH_box_helicase_dom"/>
</dbReference>
<dbReference type="InterPro" id="IPR014014">
    <property type="entry name" value="RNA_helicase_DEAD_Q_motif"/>
</dbReference>
<dbReference type="InterPro" id="IPR044742">
    <property type="entry name" value="DEAD/DEAH_RhlB"/>
</dbReference>
<dbReference type="KEGG" id="fmr:Fuma_06147"/>
<evidence type="ECO:0000259" key="10">
    <source>
        <dbReference type="PROSITE" id="PS51194"/>
    </source>
</evidence>
<feature type="domain" description="Helicase ATP-binding" evidence="9">
    <location>
        <begin position="33"/>
        <end position="208"/>
    </location>
</feature>
<dbReference type="EMBL" id="CP017641">
    <property type="protein sequence ID" value="APZ96478.1"/>
    <property type="molecule type" value="Genomic_DNA"/>
</dbReference>
<evidence type="ECO:0000313" key="12">
    <source>
        <dbReference type="EMBL" id="APZ96478.1"/>
    </source>
</evidence>
<evidence type="ECO:0000256" key="8">
    <source>
        <dbReference type="SAM" id="MobiDB-lite"/>
    </source>
</evidence>
<dbReference type="GO" id="GO:0003676">
    <property type="term" value="F:nucleic acid binding"/>
    <property type="evidence" value="ECO:0007669"/>
    <property type="project" value="InterPro"/>
</dbReference>
<dbReference type="PROSITE" id="PS00039">
    <property type="entry name" value="DEAD_ATP_HELICASE"/>
    <property type="match status" value="1"/>
</dbReference>
<dbReference type="SUPFAM" id="SSF52540">
    <property type="entry name" value="P-loop containing nucleoside triphosphate hydrolases"/>
    <property type="match status" value="1"/>
</dbReference>
<dbReference type="GO" id="GO:0003724">
    <property type="term" value="F:RNA helicase activity"/>
    <property type="evidence" value="ECO:0007669"/>
    <property type="project" value="UniProtKB-EC"/>
</dbReference>
<dbReference type="SMART" id="SM00487">
    <property type="entry name" value="DEXDc"/>
    <property type="match status" value="1"/>
</dbReference>
<dbReference type="OrthoDB" id="9805696at2"/>
<evidence type="ECO:0000256" key="6">
    <source>
        <dbReference type="PROSITE-ProRule" id="PRU00552"/>
    </source>
</evidence>
<feature type="domain" description="DEAD-box RNA helicase Q" evidence="11">
    <location>
        <begin position="2"/>
        <end position="30"/>
    </location>
</feature>
<dbReference type="Pfam" id="PF00271">
    <property type="entry name" value="Helicase_C"/>
    <property type="match status" value="1"/>
</dbReference>
<evidence type="ECO:0000256" key="2">
    <source>
        <dbReference type="ARBA" id="ARBA00022801"/>
    </source>
</evidence>
<dbReference type="Pfam" id="PF00270">
    <property type="entry name" value="DEAD"/>
    <property type="match status" value="1"/>
</dbReference>
<feature type="region of interest" description="Disordered" evidence="8">
    <location>
        <begin position="370"/>
        <end position="434"/>
    </location>
</feature>
<dbReference type="GO" id="GO:0016787">
    <property type="term" value="F:hydrolase activity"/>
    <property type="evidence" value="ECO:0007669"/>
    <property type="project" value="UniProtKB-KW"/>
</dbReference>
<keyword evidence="3 7" id="KW-0347">Helicase</keyword>
<evidence type="ECO:0000259" key="11">
    <source>
        <dbReference type="PROSITE" id="PS51195"/>
    </source>
</evidence>
<feature type="short sequence motif" description="Q motif" evidence="6">
    <location>
        <begin position="2"/>
        <end position="30"/>
    </location>
</feature>
<name>A0A1P8WR28_9PLAN</name>
<gene>
    <name evidence="12" type="primary">rhlE_2</name>
    <name evidence="12" type="ORF">Fuma_06147</name>
</gene>
<feature type="compositionally biased region" description="Basic residues" evidence="8">
    <location>
        <begin position="416"/>
        <end position="426"/>
    </location>
</feature>
<dbReference type="PROSITE" id="PS51192">
    <property type="entry name" value="HELICASE_ATP_BIND_1"/>
    <property type="match status" value="1"/>
</dbReference>
<keyword evidence="13" id="KW-1185">Reference proteome</keyword>
<dbReference type="Gene3D" id="3.40.50.300">
    <property type="entry name" value="P-loop containing nucleotide triphosphate hydrolases"/>
    <property type="match status" value="2"/>
</dbReference>
<keyword evidence="4 7" id="KW-0067">ATP-binding</keyword>
<dbReference type="CDD" id="cd00268">
    <property type="entry name" value="DEADc"/>
    <property type="match status" value="1"/>
</dbReference>
<dbReference type="InterPro" id="IPR014001">
    <property type="entry name" value="Helicase_ATP-bd"/>
</dbReference>
<dbReference type="InterPro" id="IPR000629">
    <property type="entry name" value="RNA-helicase_DEAD-box_CS"/>
</dbReference>
<dbReference type="Proteomes" id="UP000187735">
    <property type="component" value="Chromosome"/>
</dbReference>
<evidence type="ECO:0000259" key="9">
    <source>
        <dbReference type="PROSITE" id="PS51192"/>
    </source>
</evidence>
<dbReference type="AlphaFoldDB" id="A0A1P8WR28"/>
<dbReference type="GO" id="GO:0005829">
    <property type="term" value="C:cytosol"/>
    <property type="evidence" value="ECO:0007669"/>
    <property type="project" value="TreeGrafter"/>
</dbReference>
<feature type="domain" description="Helicase C-terminal" evidence="10">
    <location>
        <begin position="220"/>
        <end position="384"/>
    </location>
</feature>